<gene>
    <name evidence="1" type="ORF">BcabD6B2_37910</name>
</gene>
<dbReference type="Proteomes" id="UP001497744">
    <property type="component" value="Unassembled WGS sequence"/>
</dbReference>
<name>A0AAV4LWY1_BABCB</name>
<evidence type="ECO:0000313" key="1">
    <source>
        <dbReference type="EMBL" id="GIX64356.1"/>
    </source>
</evidence>
<evidence type="ECO:0000313" key="2">
    <source>
        <dbReference type="Proteomes" id="UP001497744"/>
    </source>
</evidence>
<comment type="caution">
    <text evidence="1">The sequence shown here is derived from an EMBL/GenBank/DDBJ whole genome shotgun (WGS) entry which is preliminary data.</text>
</comment>
<dbReference type="InterPro" id="IPR022086">
    <property type="entry name" value="IMCp"/>
</dbReference>
<dbReference type="Pfam" id="PF12314">
    <property type="entry name" value="IMCp"/>
    <property type="match status" value="1"/>
</dbReference>
<proteinExistence type="predicted"/>
<dbReference type="RefSeq" id="XP_067716425.1">
    <property type="nucleotide sequence ID" value="XM_067860324.1"/>
</dbReference>
<protein>
    <submittedName>
        <fullName evidence="1">29-kDa cytoplasmic protein</fullName>
    </submittedName>
</protein>
<reference evidence="1 2" key="1">
    <citation type="submission" date="2021-06" db="EMBL/GenBank/DDBJ databases">
        <title>Genome sequence of Babesia caballi.</title>
        <authorList>
            <person name="Yamagishi J."/>
            <person name="Kidaka T."/>
            <person name="Ochi A."/>
        </authorList>
    </citation>
    <scope>NUCLEOTIDE SEQUENCE [LARGE SCALE GENOMIC DNA]</scope>
    <source>
        <strain evidence="1">USDA-D6B2</strain>
    </source>
</reference>
<dbReference type="EMBL" id="BPLF01000003">
    <property type="protein sequence ID" value="GIX64356.1"/>
    <property type="molecule type" value="Genomic_DNA"/>
</dbReference>
<organism evidence="1 2">
    <name type="scientific">Babesia caballi</name>
    <dbReference type="NCBI Taxonomy" id="5871"/>
    <lineage>
        <taxon>Eukaryota</taxon>
        <taxon>Sar</taxon>
        <taxon>Alveolata</taxon>
        <taxon>Apicomplexa</taxon>
        <taxon>Aconoidasida</taxon>
        <taxon>Piroplasmida</taxon>
        <taxon>Babesiidae</taxon>
        <taxon>Babesia</taxon>
    </lineage>
</organism>
<dbReference type="GeneID" id="94195837"/>
<sequence length="206" mass="23938">MQCCTRDTRLLDEEIDTQDTQVRTVGTVADRSRAQEIGQNVERQWVAVTTYQPIDTITKTIEVPVVKTVERIVPKPVIQERVIQVPREVPQVVEKVVEIPDVKFVEKIIEVPQVQYRNKLVPKVEVVEKIVEKPQIIEQWTERKVEVPQIKEVVRYKEIDETEEIIRYYPKGHGNIDWDKECEKAHIVIPNEVTETKVVPKPQTAA</sequence>
<accession>A0AAV4LWY1</accession>
<dbReference type="AlphaFoldDB" id="A0AAV4LWY1"/>
<keyword evidence="2" id="KW-1185">Reference proteome</keyword>